<accession>A0YGZ2</accession>
<evidence type="ECO:0000313" key="3">
    <source>
        <dbReference type="Proteomes" id="UP000004931"/>
    </source>
</evidence>
<comment type="caution">
    <text evidence="2">The sequence shown here is derived from an EMBL/GenBank/DDBJ whole genome shotgun (WGS) entry which is preliminary data.</text>
</comment>
<dbReference type="Gene3D" id="2.30.110.10">
    <property type="entry name" value="Electron Transport, Fmn-binding Protein, Chain A"/>
    <property type="match status" value="1"/>
</dbReference>
<proteinExistence type="predicted"/>
<dbReference type="SUPFAM" id="SSF50475">
    <property type="entry name" value="FMN-binding split barrel"/>
    <property type="match status" value="1"/>
</dbReference>
<protein>
    <submittedName>
        <fullName evidence="2">Hypothetical cytosolic protein</fullName>
    </submittedName>
</protein>
<organism evidence="2 3">
    <name type="scientific">marine gamma proteobacterium HTCC2143</name>
    <dbReference type="NCBI Taxonomy" id="247633"/>
    <lineage>
        <taxon>Bacteria</taxon>
        <taxon>Pseudomonadati</taxon>
        <taxon>Pseudomonadota</taxon>
        <taxon>Gammaproteobacteria</taxon>
        <taxon>Cellvibrionales</taxon>
        <taxon>Spongiibacteraceae</taxon>
        <taxon>BD1-7 clade</taxon>
    </lineage>
</organism>
<reference evidence="2 3" key="1">
    <citation type="journal article" date="2010" name="J. Bacteriol.">
        <title>Genome sequence of the oligotrophic marine Gammaproteobacterium HTCC2143, isolated from the Oregon Coast.</title>
        <authorList>
            <person name="Oh H.M."/>
            <person name="Kang I."/>
            <person name="Ferriera S."/>
            <person name="Giovannoni S.J."/>
            <person name="Cho J.C."/>
        </authorList>
    </citation>
    <scope>NUCLEOTIDE SEQUENCE [LARGE SCALE GENOMIC DNA]</scope>
    <source>
        <strain evidence="2 3">HTCC2143</strain>
    </source>
</reference>
<sequence length="147" mass="16372">MKNTVASLLSQQVQFVLATLSDQGVALHLMAYAFSKDLSEIYLASLENTQKVKNIRNNPSVTCLWDNRTGNHSDHVGGQAMSGFGQARELTDGAEKPAHRLLLERNSTLKDLMTAPDVVFFAVHIDRYQWVEGYTQAMTFVPRATVD</sequence>
<keyword evidence="3" id="KW-1185">Reference proteome</keyword>
<dbReference type="OrthoDB" id="7061375at2"/>
<dbReference type="Proteomes" id="UP000004931">
    <property type="component" value="Unassembled WGS sequence"/>
</dbReference>
<dbReference type="InterPro" id="IPR011576">
    <property type="entry name" value="Pyridox_Oxase_N"/>
</dbReference>
<evidence type="ECO:0000259" key="1">
    <source>
        <dbReference type="Pfam" id="PF01243"/>
    </source>
</evidence>
<dbReference type="EMBL" id="AAVT01000013">
    <property type="protein sequence ID" value="EAW29867.1"/>
    <property type="molecule type" value="Genomic_DNA"/>
</dbReference>
<dbReference type="eggNOG" id="COG3467">
    <property type="taxonomic scope" value="Bacteria"/>
</dbReference>
<dbReference type="Pfam" id="PF01243">
    <property type="entry name" value="PNPOx_N"/>
    <property type="match status" value="1"/>
</dbReference>
<dbReference type="AlphaFoldDB" id="A0YGZ2"/>
<name>A0YGZ2_9GAMM</name>
<evidence type="ECO:0000313" key="2">
    <source>
        <dbReference type="EMBL" id="EAW29867.1"/>
    </source>
</evidence>
<gene>
    <name evidence="2" type="ORF">GP2143_11729</name>
</gene>
<feature type="domain" description="Pyridoxamine 5'-phosphate oxidase N-terminal" evidence="1">
    <location>
        <begin position="3"/>
        <end position="128"/>
    </location>
</feature>
<dbReference type="InterPro" id="IPR012349">
    <property type="entry name" value="Split_barrel_FMN-bd"/>
</dbReference>